<dbReference type="InterPro" id="IPR050593">
    <property type="entry name" value="LovG"/>
</dbReference>
<evidence type="ECO:0000313" key="4">
    <source>
        <dbReference type="Proteomes" id="UP000001449"/>
    </source>
</evidence>
<protein>
    <recommendedName>
        <fullName evidence="2">Serine hydrolase domain-containing protein</fullName>
    </recommendedName>
</protein>
<dbReference type="GO" id="GO:0005634">
    <property type="term" value="C:nucleus"/>
    <property type="evidence" value="ECO:0000318"/>
    <property type="project" value="GO_Central"/>
</dbReference>
<proteinExistence type="predicted"/>
<dbReference type="KEGG" id="tps:THAPSDRAFT_261864"/>
<dbReference type="AlphaFoldDB" id="B8BYE8"/>
<evidence type="ECO:0000313" key="3">
    <source>
        <dbReference type="EMBL" id="EED94362.1"/>
    </source>
</evidence>
<sequence length="218" mass="23707">MAKQSDGDNNAKPRILCLHGKFQSGSIFSNKIAGARRKLSRGYDLHFLDGPIVLEDECANDDDMSLAPRSWWLRSDDGKHTLVDEALDYVIQHTDTDSYDAILGFSQGGTLATALSLSGAFPNIRAVITAGAPYIPEAFEVAASYSSNLDNPNKVGYDTPKLHLVGETDALVAVESTRQLCEHGGNGSLIVHDQGHLFPTRSARVQEILDFLTDAFSR</sequence>
<dbReference type="GO" id="GO:0005737">
    <property type="term" value="C:cytoplasm"/>
    <property type="evidence" value="ECO:0000318"/>
    <property type="project" value="GO_Central"/>
</dbReference>
<dbReference type="Gene3D" id="3.40.50.1820">
    <property type="entry name" value="alpha/beta hydrolase"/>
    <property type="match status" value="1"/>
</dbReference>
<dbReference type="GO" id="GO:0016787">
    <property type="term" value="F:hydrolase activity"/>
    <property type="evidence" value="ECO:0000318"/>
    <property type="project" value="GO_Central"/>
</dbReference>
<dbReference type="HOGENOM" id="CLU_051938_2_3_1"/>
<evidence type="ECO:0000259" key="2">
    <source>
        <dbReference type="Pfam" id="PF03959"/>
    </source>
</evidence>
<keyword evidence="1" id="KW-0378">Hydrolase</keyword>
<dbReference type="EMBL" id="CM000640">
    <property type="protein sequence ID" value="EED94362.1"/>
    <property type="molecule type" value="Genomic_DNA"/>
</dbReference>
<dbReference type="PaxDb" id="35128-Thaps261864"/>
<reference evidence="3 4" key="2">
    <citation type="journal article" date="2008" name="Nature">
        <title>The Phaeodactylum genome reveals the evolutionary history of diatom genomes.</title>
        <authorList>
            <person name="Bowler C."/>
            <person name="Allen A.E."/>
            <person name="Badger J.H."/>
            <person name="Grimwood J."/>
            <person name="Jabbari K."/>
            <person name="Kuo A."/>
            <person name="Maheswari U."/>
            <person name="Martens C."/>
            <person name="Maumus F."/>
            <person name="Otillar R.P."/>
            <person name="Rayko E."/>
            <person name="Salamov A."/>
            <person name="Vandepoele K."/>
            <person name="Beszteri B."/>
            <person name="Gruber A."/>
            <person name="Heijde M."/>
            <person name="Katinka M."/>
            <person name="Mock T."/>
            <person name="Valentin K."/>
            <person name="Verret F."/>
            <person name="Berges J.A."/>
            <person name="Brownlee C."/>
            <person name="Cadoret J.P."/>
            <person name="Chiovitti A."/>
            <person name="Choi C.J."/>
            <person name="Coesel S."/>
            <person name="De Martino A."/>
            <person name="Detter J.C."/>
            <person name="Durkin C."/>
            <person name="Falciatore A."/>
            <person name="Fournet J."/>
            <person name="Haruta M."/>
            <person name="Huysman M.J."/>
            <person name="Jenkins B.D."/>
            <person name="Jiroutova K."/>
            <person name="Jorgensen R.E."/>
            <person name="Joubert Y."/>
            <person name="Kaplan A."/>
            <person name="Kroger N."/>
            <person name="Kroth P.G."/>
            <person name="La Roche J."/>
            <person name="Lindquist E."/>
            <person name="Lommer M."/>
            <person name="Martin-Jezequel V."/>
            <person name="Lopez P.J."/>
            <person name="Lucas S."/>
            <person name="Mangogna M."/>
            <person name="McGinnis K."/>
            <person name="Medlin L.K."/>
            <person name="Montsant A."/>
            <person name="Oudot-Le Secq M.P."/>
            <person name="Napoli C."/>
            <person name="Obornik M."/>
            <person name="Parker M.S."/>
            <person name="Petit J.L."/>
            <person name="Porcel B.M."/>
            <person name="Poulsen N."/>
            <person name="Robison M."/>
            <person name="Rychlewski L."/>
            <person name="Rynearson T.A."/>
            <person name="Schmutz J."/>
            <person name="Shapiro H."/>
            <person name="Siaut M."/>
            <person name="Stanley M."/>
            <person name="Sussman M.R."/>
            <person name="Taylor A.R."/>
            <person name="Vardi A."/>
            <person name="von Dassow P."/>
            <person name="Vyverman W."/>
            <person name="Willis A."/>
            <person name="Wyrwicz L.S."/>
            <person name="Rokhsar D.S."/>
            <person name="Weissenbach J."/>
            <person name="Armbrust E.V."/>
            <person name="Green B.R."/>
            <person name="Van de Peer Y."/>
            <person name="Grigoriev I.V."/>
        </authorList>
    </citation>
    <scope>NUCLEOTIDE SEQUENCE [LARGE SCALE GENOMIC DNA]</scope>
    <source>
        <strain evidence="3 4">CCMP1335</strain>
    </source>
</reference>
<dbReference type="GeneID" id="7449499"/>
<dbReference type="OMA" id="HSDDCAR"/>
<dbReference type="InParanoid" id="B8BYE8"/>
<dbReference type="PANTHER" id="PTHR48070:SF6">
    <property type="entry name" value="ESTERASE OVCA2"/>
    <property type="match status" value="1"/>
</dbReference>
<dbReference type="InterPro" id="IPR029058">
    <property type="entry name" value="AB_hydrolase_fold"/>
</dbReference>
<keyword evidence="4" id="KW-1185">Reference proteome</keyword>
<dbReference type="Proteomes" id="UP000001449">
    <property type="component" value="Chromosome 3"/>
</dbReference>
<name>B8BYE8_THAPS</name>
<dbReference type="InterPro" id="IPR005645">
    <property type="entry name" value="FSH-like_dom"/>
</dbReference>
<accession>B8BYE8</accession>
<evidence type="ECO:0000256" key="1">
    <source>
        <dbReference type="ARBA" id="ARBA00022801"/>
    </source>
</evidence>
<dbReference type="eggNOG" id="KOG2551">
    <property type="taxonomic scope" value="Eukaryota"/>
</dbReference>
<dbReference type="STRING" id="35128.B8BYE8"/>
<feature type="domain" description="Serine hydrolase" evidence="2">
    <location>
        <begin position="11"/>
        <end position="207"/>
    </location>
</feature>
<dbReference type="RefSeq" id="XP_002288926.1">
    <property type="nucleotide sequence ID" value="XM_002288890.1"/>
</dbReference>
<organism evidence="3 4">
    <name type="scientific">Thalassiosira pseudonana</name>
    <name type="common">Marine diatom</name>
    <name type="synonym">Cyclotella nana</name>
    <dbReference type="NCBI Taxonomy" id="35128"/>
    <lineage>
        <taxon>Eukaryota</taxon>
        <taxon>Sar</taxon>
        <taxon>Stramenopiles</taxon>
        <taxon>Ochrophyta</taxon>
        <taxon>Bacillariophyta</taxon>
        <taxon>Coscinodiscophyceae</taxon>
        <taxon>Thalassiosirophycidae</taxon>
        <taxon>Thalassiosirales</taxon>
        <taxon>Thalassiosiraceae</taxon>
        <taxon>Thalassiosira</taxon>
    </lineage>
</organism>
<dbReference type="PANTHER" id="PTHR48070">
    <property type="entry name" value="ESTERASE OVCA2"/>
    <property type="match status" value="1"/>
</dbReference>
<dbReference type="SUPFAM" id="SSF53474">
    <property type="entry name" value="alpha/beta-Hydrolases"/>
    <property type="match status" value="1"/>
</dbReference>
<reference evidence="3 4" key="1">
    <citation type="journal article" date="2004" name="Science">
        <title>The genome of the diatom Thalassiosira pseudonana: ecology, evolution, and metabolism.</title>
        <authorList>
            <person name="Armbrust E.V."/>
            <person name="Berges J.A."/>
            <person name="Bowler C."/>
            <person name="Green B.R."/>
            <person name="Martinez D."/>
            <person name="Putnam N.H."/>
            <person name="Zhou S."/>
            <person name="Allen A.E."/>
            <person name="Apt K.E."/>
            <person name="Bechner M."/>
            <person name="Brzezinski M.A."/>
            <person name="Chaal B.K."/>
            <person name="Chiovitti A."/>
            <person name="Davis A.K."/>
            <person name="Demarest M.S."/>
            <person name="Detter J.C."/>
            <person name="Glavina T."/>
            <person name="Goodstein D."/>
            <person name="Hadi M.Z."/>
            <person name="Hellsten U."/>
            <person name="Hildebrand M."/>
            <person name="Jenkins B.D."/>
            <person name="Jurka J."/>
            <person name="Kapitonov V.V."/>
            <person name="Kroger N."/>
            <person name="Lau W.W."/>
            <person name="Lane T.W."/>
            <person name="Larimer F.W."/>
            <person name="Lippmeier J.C."/>
            <person name="Lucas S."/>
            <person name="Medina M."/>
            <person name="Montsant A."/>
            <person name="Obornik M."/>
            <person name="Parker M.S."/>
            <person name="Palenik B."/>
            <person name="Pazour G.J."/>
            <person name="Richardson P.M."/>
            <person name="Rynearson T.A."/>
            <person name="Saito M.A."/>
            <person name="Schwartz D.C."/>
            <person name="Thamatrakoln K."/>
            <person name="Valentin K."/>
            <person name="Vardi A."/>
            <person name="Wilkerson F.P."/>
            <person name="Rokhsar D.S."/>
        </authorList>
    </citation>
    <scope>NUCLEOTIDE SEQUENCE [LARGE SCALE GENOMIC DNA]</scope>
    <source>
        <strain evidence="3 4">CCMP1335</strain>
    </source>
</reference>
<gene>
    <name evidence="3" type="ORF">THAPSDRAFT_261864</name>
</gene>
<dbReference type="Pfam" id="PF03959">
    <property type="entry name" value="FSH1"/>
    <property type="match status" value="1"/>
</dbReference>